<keyword evidence="4" id="KW-1185">Reference proteome</keyword>
<reference evidence="4" key="1">
    <citation type="journal article" date="2012" name="Nat. Genet.">
        <title>Lifestyle transitions in plant pathogenic Colletotrichum fungi deciphered by genome and transcriptome analyses.</title>
        <authorList>
            <person name="O'Connell R.J."/>
            <person name="Thon M.R."/>
            <person name="Hacquard S."/>
            <person name="Amyotte S.G."/>
            <person name="Kleemann J."/>
            <person name="Torres M.F."/>
            <person name="Damm U."/>
            <person name="Buiate E.A."/>
            <person name="Epstein L."/>
            <person name="Alkan N."/>
            <person name="Altmueller J."/>
            <person name="Alvarado-Balderrama L."/>
            <person name="Bauser C.A."/>
            <person name="Becker C."/>
            <person name="Birren B.W."/>
            <person name="Chen Z."/>
            <person name="Choi J."/>
            <person name="Crouch J.A."/>
            <person name="Duvick J.P."/>
            <person name="Farman M.A."/>
            <person name="Gan P."/>
            <person name="Heiman D."/>
            <person name="Henrissat B."/>
            <person name="Howard R.J."/>
            <person name="Kabbage M."/>
            <person name="Koch C."/>
            <person name="Kracher B."/>
            <person name="Kubo Y."/>
            <person name="Law A.D."/>
            <person name="Lebrun M.-H."/>
            <person name="Lee Y.-H."/>
            <person name="Miyara I."/>
            <person name="Moore N."/>
            <person name="Neumann U."/>
            <person name="Nordstroem K."/>
            <person name="Panaccione D.G."/>
            <person name="Panstruga R."/>
            <person name="Place M."/>
            <person name="Proctor R.H."/>
            <person name="Prusky D."/>
            <person name="Rech G."/>
            <person name="Reinhardt R."/>
            <person name="Rollins J.A."/>
            <person name="Rounsley S."/>
            <person name="Schardl C.L."/>
            <person name="Schwartz D.C."/>
            <person name="Shenoy N."/>
            <person name="Shirasu K."/>
            <person name="Sikhakolli U.R."/>
            <person name="Stueber K."/>
            <person name="Sukno S.A."/>
            <person name="Sweigard J.A."/>
            <person name="Takano Y."/>
            <person name="Takahara H."/>
            <person name="Trail F."/>
            <person name="van der Does H.C."/>
            <person name="Voll L.M."/>
            <person name="Will I."/>
            <person name="Young S."/>
            <person name="Zeng Q."/>
            <person name="Zhang J."/>
            <person name="Zhou S."/>
            <person name="Dickman M.B."/>
            <person name="Schulze-Lefert P."/>
            <person name="Ver Loren van Themaat E."/>
            <person name="Ma L.-J."/>
            <person name="Vaillancourt L.J."/>
        </authorList>
    </citation>
    <scope>NUCLEOTIDE SEQUENCE [LARGE SCALE GENOMIC DNA]</scope>
    <source>
        <strain evidence="4">M1.001 / M2 / FGSC 10212</strain>
    </source>
</reference>
<proteinExistence type="predicted"/>
<name>E3QLU6_COLGM</name>
<evidence type="ECO:0000256" key="1">
    <source>
        <dbReference type="SAM" id="MobiDB-lite"/>
    </source>
</evidence>
<organism evidence="4">
    <name type="scientific">Colletotrichum graminicola (strain M1.001 / M2 / FGSC 10212)</name>
    <name type="common">Maize anthracnose fungus</name>
    <name type="synonym">Glomerella graminicola</name>
    <dbReference type="NCBI Taxonomy" id="645133"/>
    <lineage>
        <taxon>Eukaryota</taxon>
        <taxon>Fungi</taxon>
        <taxon>Dikarya</taxon>
        <taxon>Ascomycota</taxon>
        <taxon>Pezizomycotina</taxon>
        <taxon>Sordariomycetes</taxon>
        <taxon>Hypocreomycetidae</taxon>
        <taxon>Glomerellales</taxon>
        <taxon>Glomerellaceae</taxon>
        <taxon>Colletotrichum</taxon>
        <taxon>Colletotrichum graminicola species complex</taxon>
    </lineage>
</organism>
<dbReference type="VEuPathDB" id="FungiDB:GLRG_06978"/>
<dbReference type="EMBL" id="GG697358">
    <property type="protein sequence ID" value="EFQ31834.1"/>
    <property type="molecule type" value="Genomic_DNA"/>
</dbReference>
<keyword evidence="2" id="KW-0732">Signal</keyword>
<dbReference type="GeneID" id="24412343"/>
<sequence length="396" mass="44349">MRSLTLMPALLALSRAAAIPNPTQPAHLAVSDEDLDAAIKEPLVNFVNGPVYGLPWYPDDPSPPSANPFKPYREDARVDDGVKGTSALSNGAMVWASLELQALAAAAAAARGPNDIDDDAVIPSEEDVRLITDMVLDDGYAFPDDEVLGRRSVETRSRDLEEIAKGPAGAAANATLPADYHRGLTKDQLCSAFGGLTWKASELMTPVYQWQPEYVPWLVDNKGPYVYVLDGLRHMEWILWKINRGLQYTTLFTPEEEQAIVRCWYQFSGIEWQRIRPVNYTNEPSPSRKPVQLSQPSVNKEPLPGPFHPKPWSTPRPSLKKLLRVITVKAPVSRYQSYATRRIHKVLVSLEISLMETMQDPRMRDYIVYDTQKGQGIEQALRLAKEAYDWKLVAPL</sequence>
<gene>
    <name evidence="3" type="ORF">GLRG_06978</name>
</gene>
<feature type="signal peptide" evidence="2">
    <location>
        <begin position="1"/>
        <end position="18"/>
    </location>
</feature>
<dbReference type="eggNOG" id="ENOG502T6Y7">
    <property type="taxonomic scope" value="Eukaryota"/>
</dbReference>
<feature type="chain" id="PRO_5003180590" evidence="2">
    <location>
        <begin position="19"/>
        <end position="396"/>
    </location>
</feature>
<evidence type="ECO:0000313" key="4">
    <source>
        <dbReference type="Proteomes" id="UP000008782"/>
    </source>
</evidence>
<dbReference type="OrthoDB" id="4850914at2759"/>
<dbReference type="AlphaFoldDB" id="E3QLU6"/>
<dbReference type="RefSeq" id="XP_008095854.1">
    <property type="nucleotide sequence ID" value="XM_008097663.1"/>
</dbReference>
<evidence type="ECO:0000313" key="3">
    <source>
        <dbReference type="EMBL" id="EFQ31834.1"/>
    </source>
</evidence>
<feature type="region of interest" description="Disordered" evidence="1">
    <location>
        <begin position="281"/>
        <end position="310"/>
    </location>
</feature>
<dbReference type="Proteomes" id="UP000008782">
    <property type="component" value="Unassembled WGS sequence"/>
</dbReference>
<evidence type="ECO:0000256" key="2">
    <source>
        <dbReference type="SAM" id="SignalP"/>
    </source>
</evidence>
<accession>E3QLU6</accession>
<protein>
    <submittedName>
        <fullName evidence="3">Uncharacterized protein</fullName>
    </submittedName>
</protein>
<dbReference type="HOGENOM" id="CLU_752296_0_0_1"/>